<dbReference type="Pfam" id="PF13041">
    <property type="entry name" value="PPR_2"/>
    <property type="match status" value="1"/>
</dbReference>
<dbReference type="FunFam" id="1.25.40.10:FF:000975">
    <property type="entry name" value="Pentatricopeptide repeat-containing protein"/>
    <property type="match status" value="1"/>
</dbReference>
<dbReference type="Gramene" id="AET3Gv21067300.4">
    <property type="protein sequence ID" value="AET3Gv21067300.4"/>
    <property type="gene ID" value="AET3Gv21067300"/>
</dbReference>
<protein>
    <recommendedName>
        <fullName evidence="6">Pentatricopeptide repeat-containing protein</fullName>
    </recommendedName>
</protein>
<dbReference type="EnsemblPlants" id="AET3Gv21067300.4">
    <property type="protein sequence ID" value="AET3Gv21067300.4"/>
    <property type="gene ID" value="AET3Gv21067300"/>
</dbReference>
<evidence type="ECO:0000313" key="5">
    <source>
        <dbReference type="Proteomes" id="UP000015105"/>
    </source>
</evidence>
<accession>A0A453GK78</accession>
<dbReference type="GO" id="GO:0009451">
    <property type="term" value="P:RNA modification"/>
    <property type="evidence" value="ECO:0007669"/>
    <property type="project" value="InterPro"/>
</dbReference>
<evidence type="ECO:0000256" key="3">
    <source>
        <dbReference type="PROSITE-ProRule" id="PRU00708"/>
    </source>
</evidence>
<proteinExistence type="predicted"/>
<evidence type="ECO:0008006" key="6">
    <source>
        <dbReference type="Google" id="ProtNLM"/>
    </source>
</evidence>
<dbReference type="NCBIfam" id="TIGR00756">
    <property type="entry name" value="PPR"/>
    <property type="match status" value="2"/>
</dbReference>
<reference evidence="5" key="2">
    <citation type="journal article" date="2017" name="Nat. Plants">
        <title>The Aegilops tauschii genome reveals multiple impacts of transposons.</title>
        <authorList>
            <person name="Zhao G."/>
            <person name="Zou C."/>
            <person name="Li K."/>
            <person name="Wang K."/>
            <person name="Li T."/>
            <person name="Gao L."/>
            <person name="Zhang X."/>
            <person name="Wang H."/>
            <person name="Yang Z."/>
            <person name="Liu X."/>
            <person name="Jiang W."/>
            <person name="Mao L."/>
            <person name="Kong X."/>
            <person name="Jiao Y."/>
            <person name="Jia J."/>
        </authorList>
    </citation>
    <scope>NUCLEOTIDE SEQUENCE [LARGE SCALE GENOMIC DNA]</scope>
    <source>
        <strain evidence="5">cv. AL8/78</strain>
    </source>
</reference>
<feature type="repeat" description="PPR" evidence="3">
    <location>
        <begin position="297"/>
        <end position="331"/>
    </location>
</feature>
<sequence>FGRSVHGCVVKLGYDDTASCSVANSLITFYSALGFTEDAGNVFAGILSKTLVSWNAMIKGLVENEKVSEALFVFQEMISGYQPDRATLVTVISGCADQGLLCEGKEIHGYIVRKGLLHEESSVGNSLLGLYMKCHDSFTAKLLFSTMPVRDLISWNTMLSGYSRDVSLGVEAQAMFKQLLSEDTESAESIFYSPGDINLCSWNCMISGFAQNNDGWRALQFYQKIEDFVPDEMCTVSIICACTQLGDLRYGKSIHGHVVRSDLQNNVFVSASLVDMYSKCGRLDVAARVFESSAEKSVACWNSMISALGFHGHGLRSIELFCKMIQSGMTTTRSTFIALLSACSHSGLTDEGWEYYHLMSEKFGITPTAEHHVCIVDMLGRAGRLQEAHKFVESLPSKEAHGVWGALLSACSNKAEVKMGESIAKHLLCLEPDNSGYYVTISNLYANQDMWDGAVKVRDILQGKGLMKPHGHSIVG</sequence>
<evidence type="ECO:0000313" key="4">
    <source>
        <dbReference type="EnsemblPlants" id="AET3Gv21067300.4"/>
    </source>
</evidence>
<dbReference type="InterPro" id="IPR046960">
    <property type="entry name" value="PPR_At4g14850-like_plant"/>
</dbReference>
<name>A0A453GK78_AEGTS</name>
<dbReference type="InterPro" id="IPR002885">
    <property type="entry name" value="PPR_rpt"/>
</dbReference>
<dbReference type="Proteomes" id="UP000015105">
    <property type="component" value="Chromosome 3D"/>
</dbReference>
<dbReference type="InterPro" id="IPR011990">
    <property type="entry name" value="TPR-like_helical_dom_sf"/>
</dbReference>
<keyword evidence="5" id="KW-1185">Reference proteome</keyword>
<evidence type="ECO:0000256" key="2">
    <source>
        <dbReference type="ARBA" id="ARBA00022946"/>
    </source>
</evidence>
<reference evidence="4" key="4">
    <citation type="submission" date="2019-03" db="UniProtKB">
        <authorList>
            <consortium name="EnsemblPlants"/>
        </authorList>
    </citation>
    <scope>IDENTIFICATION</scope>
</reference>
<evidence type="ECO:0000256" key="1">
    <source>
        <dbReference type="ARBA" id="ARBA00022737"/>
    </source>
</evidence>
<dbReference type="InterPro" id="IPR046848">
    <property type="entry name" value="E_motif"/>
</dbReference>
<dbReference type="GO" id="GO:0003723">
    <property type="term" value="F:RNA binding"/>
    <property type="evidence" value="ECO:0007669"/>
    <property type="project" value="InterPro"/>
</dbReference>
<dbReference type="AlphaFoldDB" id="A0A453GK78"/>
<reference evidence="5" key="1">
    <citation type="journal article" date="2014" name="Science">
        <title>Ancient hybridizations among the ancestral genomes of bread wheat.</title>
        <authorList>
            <consortium name="International Wheat Genome Sequencing Consortium,"/>
            <person name="Marcussen T."/>
            <person name="Sandve S.R."/>
            <person name="Heier L."/>
            <person name="Spannagl M."/>
            <person name="Pfeifer M."/>
            <person name="Jakobsen K.S."/>
            <person name="Wulff B.B."/>
            <person name="Steuernagel B."/>
            <person name="Mayer K.F."/>
            <person name="Olsen O.A."/>
        </authorList>
    </citation>
    <scope>NUCLEOTIDE SEQUENCE [LARGE SCALE GENOMIC DNA]</scope>
    <source>
        <strain evidence="5">cv. AL8/78</strain>
    </source>
</reference>
<feature type="repeat" description="PPR" evidence="3">
    <location>
        <begin position="50"/>
        <end position="80"/>
    </location>
</feature>
<keyword evidence="2" id="KW-0809">Transit peptide</keyword>
<keyword evidence="1" id="KW-0677">Repeat</keyword>
<dbReference type="PANTHER" id="PTHR47926:SF481">
    <property type="entry name" value="TETRATRICOPEPTIDE-LIKE HELICAL DOMAIN SUPERFAMILY"/>
    <property type="match status" value="1"/>
</dbReference>
<reference evidence="4" key="5">
    <citation type="journal article" date="2021" name="G3 (Bethesda)">
        <title>Aegilops tauschii genome assembly Aet v5.0 features greater sequence contiguity and improved annotation.</title>
        <authorList>
            <person name="Wang L."/>
            <person name="Zhu T."/>
            <person name="Rodriguez J.C."/>
            <person name="Deal K.R."/>
            <person name="Dubcovsky J."/>
            <person name="McGuire P.E."/>
            <person name="Lux T."/>
            <person name="Spannagl M."/>
            <person name="Mayer K.F.X."/>
            <person name="Baldrich P."/>
            <person name="Meyers B.C."/>
            <person name="Huo N."/>
            <person name="Gu Y.Q."/>
            <person name="Zhou H."/>
            <person name="Devos K.M."/>
            <person name="Bennetzen J.L."/>
            <person name="Unver T."/>
            <person name="Budak H."/>
            <person name="Gulick P.J."/>
            <person name="Galiba G."/>
            <person name="Kalapos B."/>
            <person name="Nelson D.R."/>
            <person name="Li P."/>
            <person name="You F.M."/>
            <person name="Luo M.C."/>
            <person name="Dvorak J."/>
        </authorList>
    </citation>
    <scope>NUCLEOTIDE SEQUENCE [LARGE SCALE GENOMIC DNA]</scope>
    <source>
        <strain evidence="4">cv. AL8/78</strain>
    </source>
</reference>
<dbReference type="Pfam" id="PF01535">
    <property type="entry name" value="PPR"/>
    <property type="match status" value="4"/>
</dbReference>
<organism evidence="4 5">
    <name type="scientific">Aegilops tauschii subsp. strangulata</name>
    <name type="common">Goatgrass</name>
    <dbReference type="NCBI Taxonomy" id="200361"/>
    <lineage>
        <taxon>Eukaryota</taxon>
        <taxon>Viridiplantae</taxon>
        <taxon>Streptophyta</taxon>
        <taxon>Embryophyta</taxon>
        <taxon>Tracheophyta</taxon>
        <taxon>Spermatophyta</taxon>
        <taxon>Magnoliopsida</taxon>
        <taxon>Liliopsida</taxon>
        <taxon>Poales</taxon>
        <taxon>Poaceae</taxon>
        <taxon>BOP clade</taxon>
        <taxon>Pooideae</taxon>
        <taxon>Triticodae</taxon>
        <taxon>Triticeae</taxon>
        <taxon>Triticinae</taxon>
        <taxon>Aegilops</taxon>
    </lineage>
</organism>
<dbReference type="Gene3D" id="1.25.40.10">
    <property type="entry name" value="Tetratricopeptide repeat domain"/>
    <property type="match status" value="3"/>
</dbReference>
<dbReference type="PANTHER" id="PTHR47926">
    <property type="entry name" value="PENTATRICOPEPTIDE REPEAT-CONTAINING PROTEIN"/>
    <property type="match status" value="1"/>
</dbReference>
<reference evidence="4" key="3">
    <citation type="journal article" date="2017" name="Nature">
        <title>Genome sequence of the progenitor of the wheat D genome Aegilops tauschii.</title>
        <authorList>
            <person name="Luo M.C."/>
            <person name="Gu Y.Q."/>
            <person name="Puiu D."/>
            <person name="Wang H."/>
            <person name="Twardziok S.O."/>
            <person name="Deal K.R."/>
            <person name="Huo N."/>
            <person name="Zhu T."/>
            <person name="Wang L."/>
            <person name="Wang Y."/>
            <person name="McGuire P.E."/>
            <person name="Liu S."/>
            <person name="Long H."/>
            <person name="Ramasamy R.K."/>
            <person name="Rodriguez J.C."/>
            <person name="Van S.L."/>
            <person name="Yuan L."/>
            <person name="Wang Z."/>
            <person name="Xia Z."/>
            <person name="Xiao L."/>
            <person name="Anderson O.D."/>
            <person name="Ouyang S."/>
            <person name="Liang Y."/>
            <person name="Zimin A.V."/>
            <person name="Pertea G."/>
            <person name="Qi P."/>
            <person name="Bennetzen J.L."/>
            <person name="Dai X."/>
            <person name="Dawson M.W."/>
            <person name="Muller H.G."/>
            <person name="Kugler K."/>
            <person name="Rivarola-Duarte L."/>
            <person name="Spannagl M."/>
            <person name="Mayer K.F.X."/>
            <person name="Lu F.H."/>
            <person name="Bevan M.W."/>
            <person name="Leroy P."/>
            <person name="Li P."/>
            <person name="You F.M."/>
            <person name="Sun Q."/>
            <person name="Liu Z."/>
            <person name="Lyons E."/>
            <person name="Wicker T."/>
            <person name="Salzberg S.L."/>
            <person name="Devos K.M."/>
            <person name="Dvorak J."/>
        </authorList>
    </citation>
    <scope>NUCLEOTIDE SEQUENCE [LARGE SCALE GENOMIC DNA]</scope>
    <source>
        <strain evidence="4">cv. AL8/78</strain>
    </source>
</reference>
<dbReference type="PROSITE" id="PS51375">
    <property type="entry name" value="PPR"/>
    <property type="match status" value="2"/>
</dbReference>
<dbReference type="Pfam" id="PF20431">
    <property type="entry name" value="E_motif"/>
    <property type="match status" value="1"/>
</dbReference>